<dbReference type="InterPro" id="IPR050270">
    <property type="entry name" value="DegV_domain_contain"/>
</dbReference>
<dbReference type="GO" id="GO:0006071">
    <property type="term" value="P:glycerol metabolic process"/>
    <property type="evidence" value="ECO:0007669"/>
    <property type="project" value="InterPro"/>
</dbReference>
<dbReference type="AlphaFoldDB" id="A0A5C1QN10"/>
<feature type="domain" description="DhaL" evidence="3">
    <location>
        <begin position="8"/>
        <end position="198"/>
    </location>
</feature>
<dbReference type="Pfam" id="PF02734">
    <property type="entry name" value="Dak2"/>
    <property type="match status" value="1"/>
</dbReference>
<dbReference type="InterPro" id="IPR036117">
    <property type="entry name" value="DhaL_dom_sf"/>
</dbReference>
<dbReference type="InterPro" id="IPR033470">
    <property type="entry name" value="FakA-like_C"/>
</dbReference>
<evidence type="ECO:0000313" key="4">
    <source>
        <dbReference type="EMBL" id="QEN08718.1"/>
    </source>
</evidence>
<dbReference type="Gene3D" id="3.30.1180.10">
    <property type="match status" value="1"/>
</dbReference>
<keyword evidence="5" id="KW-1185">Reference proteome</keyword>
<dbReference type="RefSeq" id="WP_149486799.1">
    <property type="nucleotide sequence ID" value="NZ_CP036150.1"/>
</dbReference>
<accession>A0A5C1QN10</accession>
<dbReference type="InterPro" id="IPR048394">
    <property type="entry name" value="FakA-like_M"/>
</dbReference>
<evidence type="ECO:0000259" key="3">
    <source>
        <dbReference type="PROSITE" id="PS51480"/>
    </source>
</evidence>
<dbReference type="PANTHER" id="PTHR33434">
    <property type="entry name" value="DEGV DOMAIN-CONTAINING PROTEIN DR_1986-RELATED"/>
    <property type="match status" value="1"/>
</dbReference>
<dbReference type="NCBIfam" id="TIGR00762">
    <property type="entry name" value="DegV"/>
    <property type="match status" value="1"/>
</dbReference>
<dbReference type="GO" id="GO:0004371">
    <property type="term" value="F:glycerone kinase activity"/>
    <property type="evidence" value="ECO:0007669"/>
    <property type="project" value="InterPro"/>
</dbReference>
<dbReference type="InterPro" id="IPR003797">
    <property type="entry name" value="DegV"/>
</dbReference>
<evidence type="ECO:0000313" key="5">
    <source>
        <dbReference type="Proteomes" id="UP000324209"/>
    </source>
</evidence>
<organism evidence="4 5">
    <name type="scientific">Oceanispirochaeta crateris</name>
    <dbReference type="NCBI Taxonomy" id="2518645"/>
    <lineage>
        <taxon>Bacteria</taxon>
        <taxon>Pseudomonadati</taxon>
        <taxon>Spirochaetota</taxon>
        <taxon>Spirochaetia</taxon>
        <taxon>Spirochaetales</taxon>
        <taxon>Spirochaetaceae</taxon>
        <taxon>Oceanispirochaeta</taxon>
    </lineage>
</organism>
<reference evidence="4 5" key="1">
    <citation type="submission" date="2019-02" db="EMBL/GenBank/DDBJ databases">
        <title>Complete Genome Sequence and Methylome Analysis of free living Spirochaetas.</title>
        <authorList>
            <person name="Fomenkov A."/>
            <person name="Dubinina G."/>
            <person name="Leshcheva N."/>
            <person name="Mikheeva N."/>
            <person name="Grabovich M."/>
            <person name="Vincze T."/>
            <person name="Roberts R.J."/>
        </authorList>
    </citation>
    <scope>NUCLEOTIDE SEQUENCE [LARGE SCALE GENOMIC DNA]</scope>
    <source>
        <strain evidence="4 5">K2</strain>
    </source>
</reference>
<proteinExistence type="predicted"/>
<dbReference type="PROSITE" id="PS51480">
    <property type="entry name" value="DHAL"/>
    <property type="match status" value="1"/>
</dbReference>
<gene>
    <name evidence="4" type="ORF">EXM22_12230</name>
</gene>
<keyword evidence="2" id="KW-0175">Coiled coil</keyword>
<dbReference type="Proteomes" id="UP000324209">
    <property type="component" value="Chromosome"/>
</dbReference>
<dbReference type="Gene3D" id="1.25.40.340">
    <property type="match status" value="1"/>
</dbReference>
<evidence type="ECO:0000256" key="2">
    <source>
        <dbReference type="SAM" id="Coils"/>
    </source>
</evidence>
<keyword evidence="1" id="KW-0446">Lipid-binding</keyword>
<evidence type="ECO:0000256" key="1">
    <source>
        <dbReference type="ARBA" id="ARBA00023121"/>
    </source>
</evidence>
<dbReference type="SUPFAM" id="SSF82549">
    <property type="entry name" value="DAK1/DegV-like"/>
    <property type="match status" value="1"/>
</dbReference>
<name>A0A5C1QN10_9SPIO</name>
<dbReference type="Pfam" id="PF21645">
    <property type="entry name" value="FakA-like_M"/>
    <property type="match status" value="1"/>
</dbReference>
<feature type="coiled-coil region" evidence="2">
    <location>
        <begin position="152"/>
        <end position="179"/>
    </location>
</feature>
<dbReference type="KEGG" id="ock:EXM22_12230"/>
<dbReference type="SMART" id="SM01121">
    <property type="entry name" value="Dak1_2"/>
    <property type="match status" value="1"/>
</dbReference>
<sequence length="604" mass="67879">MMKTVNGVLLYNAFLAGYFKIDGNREYMNQINVFPVRDGDTGSNIVSMFRLTTENLVSCKSVGKLMNRIARLSLEGARGNSGMIISQFLNSMSKNIFNKETISLPELGKILQMAANDAYEAVENPQEGTILTVMKIWADSFLENSAKDMNLEDIMNEALVKAKEALDKTQEQLSVLKENNVVDAGAWGFVCFLEGIAGLGHKGILPLAVRKTLRNPDIPMIEPTKQSVHIFNKEIKYRYCTEVLMADVTTGQEELKEILNPLGDSLIVTSGLERTRIHIHTNKPQNVIAEMYKVGRIIQQKADDMIRQEQVVNKRIAKVAVVTDSIADLSHEILDQFQIHVINLHLHWDDEEYLDRLTIRPDDFYTMQSYRTSFPSSSFPPGREVEMYYEYLLDHYEALIVLSVAKELSGTWQRMKLSAEKFNTKQQKIAVVDTCLNSVAQGLLVKMIAQKAAEGSSLNELVEAAEELKSRIRIFVMVKTFKFMIKGGRVSPLKGFIAKILNLKPIVSLDQNGKGVAFEKSFSSRGLMKKITRLVSTIEGDNGIEEYAIVHASARERAEKWGDFIHEITRKSPSYITDISPIVGMHSGKGAIAIGLVEKKKRRS</sequence>
<dbReference type="OrthoDB" id="9780216at2"/>
<dbReference type="Gene3D" id="3.40.50.10170">
    <property type="match status" value="1"/>
</dbReference>
<protein>
    <submittedName>
        <fullName evidence="4">DegV family EDD domain-containing protein</fullName>
    </submittedName>
</protein>
<dbReference type="SUPFAM" id="SSF101473">
    <property type="entry name" value="DhaL-like"/>
    <property type="match status" value="1"/>
</dbReference>
<dbReference type="InterPro" id="IPR004007">
    <property type="entry name" value="DhaL_dom"/>
</dbReference>
<dbReference type="SMART" id="SM01120">
    <property type="entry name" value="Dak2"/>
    <property type="match status" value="1"/>
</dbReference>
<dbReference type="GO" id="GO:0008289">
    <property type="term" value="F:lipid binding"/>
    <property type="evidence" value="ECO:0007669"/>
    <property type="project" value="UniProtKB-KW"/>
</dbReference>
<dbReference type="PROSITE" id="PS51482">
    <property type="entry name" value="DEGV"/>
    <property type="match status" value="1"/>
</dbReference>
<dbReference type="EMBL" id="CP036150">
    <property type="protein sequence ID" value="QEN08718.1"/>
    <property type="molecule type" value="Genomic_DNA"/>
</dbReference>
<dbReference type="InterPro" id="IPR043168">
    <property type="entry name" value="DegV_C"/>
</dbReference>
<dbReference type="Pfam" id="PF02645">
    <property type="entry name" value="DegV"/>
    <property type="match status" value="1"/>
</dbReference>
<dbReference type="PANTHER" id="PTHR33434:SF4">
    <property type="entry name" value="PHOSPHATASE PROTEIN"/>
    <property type="match status" value="1"/>
</dbReference>